<evidence type="ECO:0000256" key="6">
    <source>
        <dbReference type="ARBA" id="ARBA00022454"/>
    </source>
</evidence>
<keyword evidence="9" id="KW-0378">Hydrolase</keyword>
<dbReference type="InterPro" id="IPR001279">
    <property type="entry name" value="Metallo-B-lactamas"/>
</dbReference>
<evidence type="ECO:0000256" key="2">
    <source>
        <dbReference type="ARBA" id="ARBA00004123"/>
    </source>
</evidence>
<dbReference type="Proteomes" id="UP001152320">
    <property type="component" value="Chromosome 2"/>
</dbReference>
<dbReference type="GO" id="GO:0006303">
    <property type="term" value="P:double-strand break repair via nonhomologous end joining"/>
    <property type="evidence" value="ECO:0007669"/>
    <property type="project" value="TreeGrafter"/>
</dbReference>
<comment type="subcellular location">
    <subcellularLocation>
        <location evidence="3">Chromosome</location>
        <location evidence="3">Telomere</location>
    </subcellularLocation>
    <subcellularLocation>
        <location evidence="2">Nucleus</location>
    </subcellularLocation>
</comment>
<dbReference type="InterPro" id="IPR036866">
    <property type="entry name" value="RibonucZ/Hydroxyglut_hydro"/>
</dbReference>
<feature type="domain" description="Metallo-beta-lactamase" evidence="17">
    <location>
        <begin position="1"/>
        <end position="173"/>
    </location>
</feature>
<proteinExistence type="inferred from homology"/>
<evidence type="ECO:0000256" key="14">
    <source>
        <dbReference type="ARBA" id="ARBA00039555"/>
    </source>
</evidence>
<dbReference type="Pfam" id="PF07522">
    <property type="entry name" value="DRMBL"/>
    <property type="match status" value="1"/>
</dbReference>
<dbReference type="EC" id="3.5.2.6" evidence="5"/>
<evidence type="ECO:0000259" key="17">
    <source>
        <dbReference type="SMART" id="SM00849"/>
    </source>
</evidence>
<dbReference type="GO" id="GO:0005634">
    <property type="term" value="C:nucleus"/>
    <property type="evidence" value="ECO:0007669"/>
    <property type="project" value="UniProtKB-SubCell"/>
</dbReference>
<keyword evidence="6" id="KW-0158">Chromosome</keyword>
<organism evidence="18 19">
    <name type="scientific">Holothuria leucospilota</name>
    <name type="common">Black long sea cucumber</name>
    <name type="synonym">Mertensiothuria leucospilota</name>
    <dbReference type="NCBI Taxonomy" id="206669"/>
    <lineage>
        <taxon>Eukaryota</taxon>
        <taxon>Metazoa</taxon>
        <taxon>Echinodermata</taxon>
        <taxon>Eleutherozoa</taxon>
        <taxon>Echinozoa</taxon>
        <taxon>Holothuroidea</taxon>
        <taxon>Aspidochirotacea</taxon>
        <taxon>Aspidochirotida</taxon>
        <taxon>Holothuriidae</taxon>
        <taxon>Holothuria</taxon>
    </lineage>
</organism>
<dbReference type="SUPFAM" id="SSF56281">
    <property type="entry name" value="Metallo-hydrolase/oxidoreductase"/>
    <property type="match status" value="1"/>
</dbReference>
<evidence type="ECO:0000313" key="18">
    <source>
        <dbReference type="EMBL" id="KAJ8047368.1"/>
    </source>
</evidence>
<evidence type="ECO:0000256" key="1">
    <source>
        <dbReference type="ARBA" id="ARBA00001526"/>
    </source>
</evidence>
<dbReference type="GO" id="GO:0003684">
    <property type="term" value="F:damaged DNA binding"/>
    <property type="evidence" value="ECO:0007669"/>
    <property type="project" value="TreeGrafter"/>
</dbReference>
<keyword evidence="19" id="KW-1185">Reference proteome</keyword>
<evidence type="ECO:0000256" key="8">
    <source>
        <dbReference type="ARBA" id="ARBA00022763"/>
    </source>
</evidence>
<gene>
    <name evidence="18" type="ORF">HOLleu_06352</name>
</gene>
<comment type="catalytic activity">
    <reaction evidence="1">
        <text>a beta-lactam + H2O = a substituted beta-amino acid</text>
        <dbReference type="Rhea" id="RHEA:20401"/>
        <dbReference type="ChEBI" id="CHEBI:15377"/>
        <dbReference type="ChEBI" id="CHEBI:35627"/>
        <dbReference type="ChEBI" id="CHEBI:140347"/>
        <dbReference type="EC" id="3.5.2.6"/>
    </reaction>
</comment>
<evidence type="ECO:0000256" key="16">
    <source>
        <dbReference type="ARBA" id="ARBA00042738"/>
    </source>
</evidence>
<keyword evidence="7" id="KW-0540">Nuclease</keyword>
<dbReference type="Pfam" id="PF12706">
    <property type="entry name" value="Lactamase_B_2"/>
    <property type="match status" value="1"/>
</dbReference>
<keyword evidence="11" id="KW-0779">Telomere</keyword>
<dbReference type="FunFam" id="3.40.50.12650:FF:000003">
    <property type="entry name" value="DNA cross-link repair 1B"/>
    <property type="match status" value="1"/>
</dbReference>
<comment type="similarity">
    <text evidence="4">Belongs to the DNA repair metallo-beta-lactamase (DRMBL) family.</text>
</comment>
<evidence type="ECO:0000256" key="10">
    <source>
        <dbReference type="ARBA" id="ARBA00022839"/>
    </source>
</evidence>
<dbReference type="OrthoDB" id="262529at2759"/>
<dbReference type="CDD" id="cd16273">
    <property type="entry name" value="SNM1A-1C-like_MBL-fold"/>
    <property type="match status" value="1"/>
</dbReference>
<dbReference type="GO" id="GO:0000781">
    <property type="term" value="C:chromosome, telomeric region"/>
    <property type="evidence" value="ECO:0007669"/>
    <property type="project" value="UniProtKB-SubCell"/>
</dbReference>
<evidence type="ECO:0000256" key="9">
    <source>
        <dbReference type="ARBA" id="ARBA00022801"/>
    </source>
</evidence>
<evidence type="ECO:0000256" key="3">
    <source>
        <dbReference type="ARBA" id="ARBA00004574"/>
    </source>
</evidence>
<dbReference type="AlphaFoldDB" id="A0A9Q1HJK5"/>
<dbReference type="GO" id="GO:0000723">
    <property type="term" value="P:telomere maintenance"/>
    <property type="evidence" value="ECO:0007669"/>
    <property type="project" value="TreeGrafter"/>
</dbReference>
<evidence type="ECO:0000256" key="11">
    <source>
        <dbReference type="ARBA" id="ARBA00022895"/>
    </source>
</evidence>
<reference evidence="18" key="1">
    <citation type="submission" date="2021-10" db="EMBL/GenBank/DDBJ databases">
        <title>Tropical sea cucumber genome reveals ecological adaptation and Cuvierian tubules defense mechanism.</title>
        <authorList>
            <person name="Chen T."/>
        </authorList>
    </citation>
    <scope>NUCLEOTIDE SEQUENCE</scope>
    <source>
        <strain evidence="18">Nanhai2018</strain>
        <tissue evidence="18">Muscle</tissue>
    </source>
</reference>
<accession>A0A9Q1HJK5</accession>
<dbReference type="Gene3D" id="3.40.50.12650">
    <property type="match status" value="1"/>
</dbReference>
<evidence type="ECO:0000256" key="12">
    <source>
        <dbReference type="ARBA" id="ARBA00023204"/>
    </source>
</evidence>
<dbReference type="InterPro" id="IPR011084">
    <property type="entry name" value="DRMBL"/>
</dbReference>
<dbReference type="GO" id="GO:0008800">
    <property type="term" value="F:beta-lactamase activity"/>
    <property type="evidence" value="ECO:0007669"/>
    <property type="project" value="UniProtKB-EC"/>
</dbReference>
<sequence length="527" mass="59413">MNGCIIADTHIAVDFWRLTTDSPYYVHFLSHMHSDHTRGLSSAWRRPLYCSEVTSRLLKAKFHVKESLIHTLPIGQAIVIPLAHDNEETMTVTLIDANHCPGAVMFLFEGYFGKILYTGDFKYSPSIFSEGGLQNCQNIDVLYLDNTFNSEGCVWPAEHEAAEMIEGVISSSISDTNFLIALHNLGKEELLVRIALKFQRWIVVSPARYETLKLLEMPNVFTTDPEASNISVINQSEVTWKNLIKWNSGGVKTIVIVPSALYKLSKVKTAYNHPNVVLVPYSSHSSYTELVTFVSNLCPKKIVPIVKEGGSSSDVSNFDCFLSKREQLHYKIPECVKTYQRAGSFPRKELRKVNLQIKARTAKRKVPSGVVYEDLAEVLSKDCARTTDIAIEGNVSPPETERNVNLISVTPEQPRKYKGMGLVTAPRDECSPRDSQEGDYVSTLSAEQNGHLVKNDVSACNQQEIVFCQNYDSKPLNGTSLHQCRKRKLQYKTPNMKIISIPVKHQISFYQVFENIMAKMRAEHAEK</sequence>
<name>A0A9Q1HJK5_HOLLE</name>
<keyword evidence="13" id="KW-0539">Nucleus</keyword>
<comment type="caution">
    <text evidence="18">The sequence shown here is derived from an EMBL/GenBank/DDBJ whole genome shotgun (WGS) entry which is preliminary data.</text>
</comment>
<dbReference type="EMBL" id="JAIZAY010000002">
    <property type="protein sequence ID" value="KAJ8047368.1"/>
    <property type="molecule type" value="Genomic_DNA"/>
</dbReference>
<dbReference type="PANTHER" id="PTHR23240:SF26">
    <property type="entry name" value="5' EXONUCLEASE APOLLO"/>
    <property type="match status" value="1"/>
</dbReference>
<dbReference type="Gene3D" id="3.60.15.10">
    <property type="entry name" value="Ribonuclease Z/Hydroxyacylglutathione hydrolase-like"/>
    <property type="match status" value="1"/>
</dbReference>
<evidence type="ECO:0000256" key="13">
    <source>
        <dbReference type="ARBA" id="ARBA00023242"/>
    </source>
</evidence>
<keyword evidence="8" id="KW-0227">DNA damage</keyword>
<dbReference type="PANTHER" id="PTHR23240">
    <property type="entry name" value="DNA CROSS-LINK REPAIR PROTEIN PSO2/SNM1-RELATED"/>
    <property type="match status" value="1"/>
</dbReference>
<dbReference type="SMART" id="SM00849">
    <property type="entry name" value="Lactamase_B"/>
    <property type="match status" value="1"/>
</dbReference>
<evidence type="ECO:0000256" key="5">
    <source>
        <dbReference type="ARBA" id="ARBA00012865"/>
    </source>
</evidence>
<evidence type="ECO:0000313" key="19">
    <source>
        <dbReference type="Proteomes" id="UP001152320"/>
    </source>
</evidence>
<dbReference type="GO" id="GO:0035312">
    <property type="term" value="F:5'-3' DNA exonuclease activity"/>
    <property type="evidence" value="ECO:0007669"/>
    <property type="project" value="TreeGrafter"/>
</dbReference>
<keyword evidence="12" id="KW-0234">DNA repair</keyword>
<evidence type="ECO:0000256" key="7">
    <source>
        <dbReference type="ARBA" id="ARBA00022722"/>
    </source>
</evidence>
<keyword evidence="10 18" id="KW-0269">Exonuclease</keyword>
<dbReference type="GO" id="GO:0036297">
    <property type="term" value="P:interstrand cross-link repair"/>
    <property type="evidence" value="ECO:0007669"/>
    <property type="project" value="TreeGrafter"/>
</dbReference>
<evidence type="ECO:0000256" key="4">
    <source>
        <dbReference type="ARBA" id="ARBA00010304"/>
    </source>
</evidence>
<protein>
    <recommendedName>
        <fullName evidence="14">5' exonuclease Apollo</fullName>
        <ecNumber evidence="5">3.5.2.6</ecNumber>
    </recommendedName>
    <alternativeName>
        <fullName evidence="15">DNA cross-link repair 1B protein</fullName>
    </alternativeName>
    <alternativeName>
        <fullName evidence="16">SNM1 homolog B</fullName>
    </alternativeName>
</protein>
<evidence type="ECO:0000256" key="15">
    <source>
        <dbReference type="ARBA" id="ARBA00041693"/>
    </source>
</evidence>